<evidence type="ECO:0000256" key="2">
    <source>
        <dbReference type="SAM" id="Phobius"/>
    </source>
</evidence>
<keyword evidence="2" id="KW-1133">Transmembrane helix</keyword>
<name>A0A0F9TL11_9ZZZZ</name>
<evidence type="ECO:0000313" key="3">
    <source>
        <dbReference type="EMBL" id="KKN79959.1"/>
    </source>
</evidence>
<feature type="transmembrane region" description="Helical" evidence="2">
    <location>
        <begin position="60"/>
        <end position="81"/>
    </location>
</feature>
<feature type="transmembrane region" description="Helical" evidence="2">
    <location>
        <begin position="32"/>
        <end position="54"/>
    </location>
</feature>
<evidence type="ECO:0000256" key="1">
    <source>
        <dbReference type="SAM" id="MobiDB-lite"/>
    </source>
</evidence>
<feature type="compositionally biased region" description="Pro residues" evidence="1">
    <location>
        <begin position="1"/>
        <end position="18"/>
    </location>
</feature>
<accession>A0A0F9TL11</accession>
<dbReference type="EMBL" id="LAZR01000239">
    <property type="protein sequence ID" value="KKN79959.1"/>
    <property type="molecule type" value="Genomic_DNA"/>
</dbReference>
<comment type="caution">
    <text evidence="3">The sequence shown here is derived from an EMBL/GenBank/DDBJ whole genome shotgun (WGS) entry which is preliminary data.</text>
</comment>
<keyword evidence="2" id="KW-0812">Transmembrane</keyword>
<sequence length="226" mass="24532">MTETPPTQPPVQQPPPEQQPFVQQQPMPQKRAWYYSGFFVALSLLFFFPVGLTLMWKGNVWPMAVRVIVSIVFGLVVVSAIGDKQSGSTASAPRTAATTAAPAAAPAPVQRKAITESCYTVSKKFGPSSDLSDLQKDEAWKQYKGGQFKWKLKIVEVREATFSGYRVTYKCSPKSPSLISDLTLSYGENFKDAVIGLKKGGVYEIDGVLKSTGSLLGLSGDGLSDQ</sequence>
<feature type="region of interest" description="Disordered" evidence="1">
    <location>
        <begin position="1"/>
        <end position="23"/>
    </location>
</feature>
<protein>
    <submittedName>
        <fullName evidence="3">Uncharacterized protein</fullName>
    </submittedName>
</protein>
<proteinExistence type="predicted"/>
<dbReference type="AlphaFoldDB" id="A0A0F9TL11"/>
<reference evidence="3" key="1">
    <citation type="journal article" date="2015" name="Nature">
        <title>Complex archaea that bridge the gap between prokaryotes and eukaryotes.</title>
        <authorList>
            <person name="Spang A."/>
            <person name="Saw J.H."/>
            <person name="Jorgensen S.L."/>
            <person name="Zaremba-Niedzwiedzka K."/>
            <person name="Martijn J."/>
            <person name="Lind A.E."/>
            <person name="van Eijk R."/>
            <person name="Schleper C."/>
            <person name="Guy L."/>
            <person name="Ettema T.J."/>
        </authorList>
    </citation>
    <scope>NUCLEOTIDE SEQUENCE</scope>
</reference>
<keyword evidence="2" id="KW-0472">Membrane</keyword>
<gene>
    <name evidence="3" type="ORF">LCGC14_0334670</name>
</gene>
<organism evidence="3">
    <name type="scientific">marine sediment metagenome</name>
    <dbReference type="NCBI Taxonomy" id="412755"/>
    <lineage>
        <taxon>unclassified sequences</taxon>
        <taxon>metagenomes</taxon>
        <taxon>ecological metagenomes</taxon>
    </lineage>
</organism>